<dbReference type="Gramene" id="Bo3g175940.1">
    <property type="protein sequence ID" value="Bo3g175940.1"/>
    <property type="gene ID" value="Bo3g175940"/>
</dbReference>
<keyword evidence="3" id="KW-1185">Reference proteome</keyword>
<sequence length="280" mass="32181">MESMAEKAYGFDRYYNDNPPTLVPSTWSKNYGIGLYGRIGLICHNLQKGTNLKFKRLEKHTTELTGYLSYYITLEATDPATGSVCSFQTQFSDAGSRIYCSNLNILIFPNLTYQTMFLFFLILTQLGLVFLGLQVNIKFTFSSISLGARITWFTIASRIKQIRNEPVDDEWEEEDTPGIHEFYKVPMPKWFSDEALERDSKKCQNQICMTMTGFNFSWKSPSSPKQIVYCLDAYLPLELKNVVVETFEYYTTVSGVAVQDVLSPPITTQSVYMKKKIRRT</sequence>
<dbReference type="AlphaFoldDB" id="A0A0D3BMA3"/>
<dbReference type="HOGENOM" id="CLU_995152_0_0_1"/>
<keyword evidence="1" id="KW-0812">Transmembrane</keyword>
<dbReference type="Proteomes" id="UP000032141">
    <property type="component" value="Chromosome C3"/>
</dbReference>
<keyword evidence="1" id="KW-0472">Membrane</keyword>
<protein>
    <recommendedName>
        <fullName evidence="4">Cystatin domain-containing protein</fullName>
    </recommendedName>
</protein>
<dbReference type="InterPro" id="IPR006462">
    <property type="entry name" value="MS5"/>
</dbReference>
<dbReference type="EnsemblPlants" id="Bo3g175940.1">
    <property type="protein sequence ID" value="Bo3g175940.1"/>
    <property type="gene ID" value="Bo3g175940"/>
</dbReference>
<dbReference type="PANTHER" id="PTHR31260">
    <property type="entry name" value="CYSTATIN/MONELLIN SUPERFAMILY PROTEIN"/>
    <property type="match status" value="1"/>
</dbReference>
<evidence type="ECO:0008006" key="4">
    <source>
        <dbReference type="Google" id="ProtNLM"/>
    </source>
</evidence>
<keyword evidence="1" id="KW-1133">Transmembrane helix</keyword>
<name>A0A0D3BMA3_BRAOL</name>
<proteinExistence type="predicted"/>
<reference evidence="2 3" key="1">
    <citation type="journal article" date="2014" name="Genome Biol.">
        <title>Transcriptome and methylome profiling reveals relics of genome dominance in the mesopolyploid Brassica oleracea.</title>
        <authorList>
            <person name="Parkin I.A."/>
            <person name="Koh C."/>
            <person name="Tang H."/>
            <person name="Robinson S.J."/>
            <person name="Kagale S."/>
            <person name="Clarke W.E."/>
            <person name="Town C.D."/>
            <person name="Nixon J."/>
            <person name="Krishnakumar V."/>
            <person name="Bidwell S.L."/>
            <person name="Denoeud F."/>
            <person name="Belcram H."/>
            <person name="Links M.G."/>
            <person name="Just J."/>
            <person name="Clarke C."/>
            <person name="Bender T."/>
            <person name="Huebert T."/>
            <person name="Mason A.S."/>
            <person name="Pires J.C."/>
            <person name="Barker G."/>
            <person name="Moore J."/>
            <person name="Walley P.G."/>
            <person name="Manoli S."/>
            <person name="Batley J."/>
            <person name="Edwards D."/>
            <person name="Nelson M.N."/>
            <person name="Wang X."/>
            <person name="Paterson A.H."/>
            <person name="King G."/>
            <person name="Bancroft I."/>
            <person name="Chalhoub B."/>
            <person name="Sharpe A.G."/>
        </authorList>
    </citation>
    <scope>NUCLEOTIDE SEQUENCE</scope>
    <source>
        <strain evidence="2 3">cv. TO1000</strain>
    </source>
</reference>
<dbReference type="OMA" id="LICHNLQ"/>
<accession>A0A0D3BMA3</accession>
<feature type="transmembrane region" description="Helical" evidence="1">
    <location>
        <begin position="111"/>
        <end position="133"/>
    </location>
</feature>
<organism evidence="2 3">
    <name type="scientific">Brassica oleracea var. oleracea</name>
    <dbReference type="NCBI Taxonomy" id="109376"/>
    <lineage>
        <taxon>Eukaryota</taxon>
        <taxon>Viridiplantae</taxon>
        <taxon>Streptophyta</taxon>
        <taxon>Embryophyta</taxon>
        <taxon>Tracheophyta</taxon>
        <taxon>Spermatophyta</taxon>
        <taxon>Magnoliopsida</taxon>
        <taxon>eudicotyledons</taxon>
        <taxon>Gunneridae</taxon>
        <taxon>Pentapetalae</taxon>
        <taxon>rosids</taxon>
        <taxon>malvids</taxon>
        <taxon>Brassicales</taxon>
        <taxon>Brassicaceae</taxon>
        <taxon>Brassiceae</taxon>
        <taxon>Brassica</taxon>
    </lineage>
</organism>
<reference evidence="2" key="2">
    <citation type="submission" date="2015-03" db="UniProtKB">
        <authorList>
            <consortium name="EnsemblPlants"/>
        </authorList>
    </citation>
    <scope>IDENTIFICATION</scope>
</reference>
<evidence type="ECO:0000313" key="2">
    <source>
        <dbReference type="EnsemblPlants" id="Bo3g175940.1"/>
    </source>
</evidence>
<evidence type="ECO:0000256" key="1">
    <source>
        <dbReference type="SAM" id="Phobius"/>
    </source>
</evidence>
<evidence type="ECO:0000313" key="3">
    <source>
        <dbReference type="Proteomes" id="UP000032141"/>
    </source>
</evidence>
<dbReference type="PANTHER" id="PTHR31260:SF34">
    <property type="entry name" value="(RAPE) HYPOTHETICAL PROTEIN"/>
    <property type="match status" value="1"/>
</dbReference>